<dbReference type="Gene3D" id="3.40.190.10">
    <property type="entry name" value="Periplasmic binding protein-like II"/>
    <property type="match status" value="1"/>
</dbReference>
<keyword evidence="3" id="KW-0813">Transport</keyword>
<dbReference type="PANTHER" id="PTHR30290:SF10">
    <property type="entry name" value="PERIPLASMIC OLIGOPEPTIDE-BINDING PROTEIN-RELATED"/>
    <property type="match status" value="1"/>
</dbReference>
<dbReference type="PANTHER" id="PTHR30290">
    <property type="entry name" value="PERIPLASMIC BINDING COMPONENT OF ABC TRANSPORTER"/>
    <property type="match status" value="1"/>
</dbReference>
<evidence type="ECO:0000256" key="2">
    <source>
        <dbReference type="ARBA" id="ARBA00005695"/>
    </source>
</evidence>
<evidence type="ECO:0000259" key="6">
    <source>
        <dbReference type="Pfam" id="PF00496"/>
    </source>
</evidence>
<evidence type="ECO:0000256" key="5">
    <source>
        <dbReference type="SAM" id="SignalP"/>
    </source>
</evidence>
<proteinExistence type="inferred from homology"/>
<dbReference type="Pfam" id="PF00496">
    <property type="entry name" value="SBP_bac_5"/>
    <property type="match status" value="1"/>
</dbReference>
<dbReference type="SUPFAM" id="SSF53850">
    <property type="entry name" value="Periplasmic binding protein-like II"/>
    <property type="match status" value="1"/>
</dbReference>
<comment type="similarity">
    <text evidence="2">Belongs to the bacterial solute-binding protein 5 family.</text>
</comment>
<feature type="domain" description="Solute-binding protein family 5" evidence="6">
    <location>
        <begin position="73"/>
        <end position="461"/>
    </location>
</feature>
<dbReference type="InterPro" id="IPR039424">
    <property type="entry name" value="SBP_5"/>
</dbReference>
<feature type="chain" id="PRO_5046383220" evidence="5">
    <location>
        <begin position="20"/>
        <end position="539"/>
    </location>
</feature>
<dbReference type="Gene3D" id="3.10.105.10">
    <property type="entry name" value="Dipeptide-binding Protein, Domain 3"/>
    <property type="match status" value="1"/>
</dbReference>
<keyword evidence="4 5" id="KW-0732">Signal</keyword>
<protein>
    <submittedName>
        <fullName evidence="7">Peptide ABC transporter substrate-binding protein</fullName>
    </submittedName>
</protein>
<evidence type="ECO:0000313" key="8">
    <source>
        <dbReference type="Proteomes" id="UP000649151"/>
    </source>
</evidence>
<evidence type="ECO:0000256" key="3">
    <source>
        <dbReference type="ARBA" id="ARBA00022448"/>
    </source>
</evidence>
<dbReference type="Gene3D" id="3.90.76.10">
    <property type="entry name" value="Dipeptide-binding Protein, Domain 1"/>
    <property type="match status" value="1"/>
</dbReference>
<dbReference type="Proteomes" id="UP000649151">
    <property type="component" value="Unassembled WGS sequence"/>
</dbReference>
<gene>
    <name evidence="7" type="ORF">H8Z77_05255</name>
</gene>
<dbReference type="CDD" id="cd08504">
    <property type="entry name" value="PBP2_OppA"/>
    <property type="match status" value="1"/>
</dbReference>
<dbReference type="InterPro" id="IPR030678">
    <property type="entry name" value="Peptide/Ni-bd"/>
</dbReference>
<dbReference type="PIRSF" id="PIRSF002741">
    <property type="entry name" value="MppA"/>
    <property type="match status" value="1"/>
</dbReference>
<dbReference type="EMBL" id="JACOQK010000001">
    <property type="protein sequence ID" value="MBC5787432.1"/>
    <property type="molecule type" value="Genomic_DNA"/>
</dbReference>
<feature type="signal peptide" evidence="5">
    <location>
        <begin position="1"/>
        <end position="19"/>
    </location>
</feature>
<accession>A0ABR7IQN2</accession>
<dbReference type="InterPro" id="IPR000914">
    <property type="entry name" value="SBP_5_dom"/>
</dbReference>
<reference evidence="7 8" key="1">
    <citation type="submission" date="2020-08" db="EMBL/GenBank/DDBJ databases">
        <title>Genome public.</title>
        <authorList>
            <person name="Liu C."/>
            <person name="Sun Q."/>
        </authorList>
    </citation>
    <scope>NUCLEOTIDE SEQUENCE [LARGE SCALE GENOMIC DNA]</scope>
    <source>
        <strain evidence="7 8">NSJ-27</strain>
    </source>
</reference>
<comment type="caution">
    <text evidence="7">The sequence shown here is derived from an EMBL/GenBank/DDBJ whole genome shotgun (WGS) entry which is preliminary data.</text>
</comment>
<keyword evidence="8" id="KW-1185">Reference proteome</keyword>
<organism evidence="7 8">
    <name type="scientific">Clostridium facile</name>
    <dbReference type="NCBI Taxonomy" id="2763035"/>
    <lineage>
        <taxon>Bacteria</taxon>
        <taxon>Bacillati</taxon>
        <taxon>Bacillota</taxon>
        <taxon>Clostridia</taxon>
        <taxon>Eubacteriales</taxon>
        <taxon>Clostridiaceae</taxon>
        <taxon>Clostridium</taxon>
    </lineage>
</organism>
<evidence type="ECO:0000256" key="4">
    <source>
        <dbReference type="ARBA" id="ARBA00022729"/>
    </source>
</evidence>
<dbReference type="RefSeq" id="WP_186996386.1">
    <property type="nucleotide sequence ID" value="NZ_JACOQK010000001.1"/>
</dbReference>
<evidence type="ECO:0000313" key="7">
    <source>
        <dbReference type="EMBL" id="MBC5787432.1"/>
    </source>
</evidence>
<evidence type="ECO:0000256" key="1">
    <source>
        <dbReference type="ARBA" id="ARBA00004196"/>
    </source>
</evidence>
<name>A0ABR7IQN2_9CLOT</name>
<dbReference type="PROSITE" id="PS51257">
    <property type="entry name" value="PROKAR_LIPOPROTEIN"/>
    <property type="match status" value="1"/>
</dbReference>
<sequence length="539" mass="60559">MKRRIICLLLCVCISVMLAGCGGSGDATGKLMSYSLTDDPQSLDPQVASDYNSMLVIQNIYEGLLTKEEDGKLSEGVATSYDVSDDKMTYTFHLRSDAKWMHRYKNDPEDGTESYNTPVTAYDFQFAFRRLLNPNTNSPFAANFYCIKNAKAVHENGLSVDQLGVVAENDTTLTVYLEAPNAMFLELMTTTPAMPCNETFFNETKGRYGLDLEHTLSNGPFYMKEWSVEHYVRIRQNPVYQSALPTVASGANLTIRTSEEALEALNSDTIDIGILTAKEYSQLSSKDFVSKDFENTVWGLAFNTERPEWSNQDIRMAFMMSIDRSQYESYLPESTVNTNAVVPSSVKILDQSYRDLPESAIPNYYNIEQARQHLQNGLAQLNLSDINQKELIVPEEVETLVQQISQQWQSNLGVYFKITGLSDKEYQQALKTKNYDCALISVTNTGSSPEDMLSQFLDGEQVQDSSPAFVQAMNQAESAVSVDDMVSACQQAEQILLSGSVFLPLYFQKEYFVTRTGVDHLVFDSAGRLIQFKYATKQK</sequence>
<comment type="subcellular location">
    <subcellularLocation>
        <location evidence="1">Cell envelope</location>
    </subcellularLocation>
</comment>